<evidence type="ECO:0000313" key="5">
    <source>
        <dbReference type="EMBL" id="OWM82438.1"/>
    </source>
</evidence>
<feature type="transmembrane region" description="Helical" evidence="3">
    <location>
        <begin position="807"/>
        <end position="831"/>
    </location>
</feature>
<name>A0A218XCD8_PUNGR</name>
<feature type="region of interest" description="Disordered" evidence="2">
    <location>
        <begin position="625"/>
        <end position="646"/>
    </location>
</feature>
<reference evidence="6" key="1">
    <citation type="journal article" date="2017" name="Plant J.">
        <title>The pomegranate (Punica granatum L.) genome and the genomics of punicalagin biosynthesis.</title>
        <authorList>
            <person name="Qin G."/>
            <person name="Xu C."/>
            <person name="Ming R."/>
            <person name="Tang H."/>
            <person name="Guyot R."/>
            <person name="Kramer E.M."/>
            <person name="Hu Y."/>
            <person name="Yi X."/>
            <person name="Qi Y."/>
            <person name="Xu X."/>
            <person name="Gao Z."/>
            <person name="Pan H."/>
            <person name="Jian J."/>
            <person name="Tian Y."/>
            <person name="Yue Z."/>
            <person name="Xu Y."/>
        </authorList>
    </citation>
    <scope>NUCLEOTIDE SEQUENCE [LARGE SCALE GENOMIC DNA]</scope>
    <source>
        <strain evidence="6">cv. Dabenzi</strain>
    </source>
</reference>
<dbReference type="AlphaFoldDB" id="A0A218XCD8"/>
<dbReference type="InterPro" id="IPR025067">
    <property type="entry name" value="DUF4079"/>
</dbReference>
<gene>
    <name evidence="5" type="ORF">CDL15_Pgr002012</name>
</gene>
<keyword evidence="3" id="KW-0472">Membrane</keyword>
<comment type="caution">
    <text evidence="5">The sequence shown here is derived from an EMBL/GenBank/DDBJ whole genome shotgun (WGS) entry which is preliminary data.</text>
</comment>
<evidence type="ECO:0000256" key="1">
    <source>
        <dbReference type="SAM" id="Coils"/>
    </source>
</evidence>
<accession>A0A218XCD8</accession>
<dbReference type="PANTHER" id="PTHR47434:SF2">
    <property type="entry name" value="PROTEIN PTST HOMOLOG 3, CHLOROPLASTIC"/>
    <property type="match status" value="1"/>
</dbReference>
<dbReference type="InterPro" id="IPR032640">
    <property type="entry name" value="AMPK1_CBM"/>
</dbReference>
<proteinExistence type="predicted"/>
<dbReference type="Pfam" id="PF16561">
    <property type="entry name" value="AMPK1_CBM"/>
    <property type="match status" value="1"/>
</dbReference>
<feature type="region of interest" description="Disordered" evidence="2">
    <location>
        <begin position="131"/>
        <end position="156"/>
    </location>
</feature>
<dbReference type="GO" id="GO:0009507">
    <property type="term" value="C:chloroplast"/>
    <property type="evidence" value="ECO:0007669"/>
    <property type="project" value="UniProtKB-ARBA"/>
</dbReference>
<sequence length="833" mass="91765">MAALTLHVTTSFTLSPYRLLFHHRRERPKLVFSAPTFSSCHRFSVCCASIRRRPRAGRKVMSNVELRNEIKEFLSSVGFPEDHVPSIKELSLHGRNDLANIIRRRGYKLVRELLTNSLQMDVDESIDMQDGLADKEAEAEATASGKVEQLEGQDKKAENLAEQTYLSDEVLVEEHFSVGHDVRPHISFHGDKYANQEPPVILYSEEKDPSFDGDGLTNYAISLKEGTTAEEDSSGFDTKEESDFSNIERAPAKTSNNLDSEVDASSSFRVQVEELDYNGQSISSSTDAPYGEICPENSEFDSMGNAGRSSELPDASTLEEKVAKFMADGYLDPVEDNPSGIYKEIGGEEPVGLASSDFTDSENGLVIRSKTTAEVQPVHVYGSLDAPVTLHESTSNPGSSCAKLDYSLVDNQSSGEGNADMRKVVDTEMSREENRAEISQLKYMLHQKELELSRLKEEIEREELALSFLQRKAENEINKAQKLILEKDAELQAAEESLSGLKEVEIQYCGDGDIVEVSGSFSGWHHRIKMDPQPLAGTGSRKSRLWSTVLWLYPGAYEIKFIVDGQWKVDPTKESTTEGAICNNILRILKPCSSCRTAMNIVMGSDLTSRPQDLKTKFGRNMPKPSSRVPLLSTGAKSRDNGACPGKVSARKRDLCEAVDETEMAGAEETGELTESETLLYSFTPLPLLLFAALPGAGAVRSVFGPFVELVKSWNLPDWLVHWGHPGNMAVVLFAMGGYGTYLGFRIKYSDDVEEKAKAKDLHPKLLGGMFFFFALGATGGITSLLTSDKPIFERSDPPGNPGLRNVHGILGSGIMTLFLIHAAFGLQLGLSY</sequence>
<dbReference type="PANTHER" id="PTHR47434">
    <property type="entry name" value="PROTEIN PTST HOMOLOG 3, CHLOROPLASTIC"/>
    <property type="match status" value="1"/>
</dbReference>
<keyword evidence="3" id="KW-1133">Transmembrane helix</keyword>
<evidence type="ECO:0000256" key="2">
    <source>
        <dbReference type="SAM" id="MobiDB-lite"/>
    </source>
</evidence>
<dbReference type="InterPro" id="IPR014756">
    <property type="entry name" value="Ig_E-set"/>
</dbReference>
<keyword evidence="1" id="KW-0175">Coiled coil</keyword>
<dbReference type="Proteomes" id="UP000197138">
    <property type="component" value="Unassembled WGS sequence"/>
</dbReference>
<dbReference type="Pfam" id="PF13301">
    <property type="entry name" value="DUF4079"/>
    <property type="match status" value="1"/>
</dbReference>
<feature type="coiled-coil region" evidence="1">
    <location>
        <begin position="438"/>
        <end position="504"/>
    </location>
</feature>
<dbReference type="EMBL" id="MTKT01002011">
    <property type="protein sequence ID" value="OWM82438.1"/>
    <property type="molecule type" value="Genomic_DNA"/>
</dbReference>
<evidence type="ECO:0000313" key="6">
    <source>
        <dbReference type="Proteomes" id="UP000197138"/>
    </source>
</evidence>
<feature type="domain" description="AMP-activated protein kinase glycogen-binding" evidence="4">
    <location>
        <begin position="504"/>
        <end position="588"/>
    </location>
</feature>
<organism evidence="5 6">
    <name type="scientific">Punica granatum</name>
    <name type="common">Pomegranate</name>
    <dbReference type="NCBI Taxonomy" id="22663"/>
    <lineage>
        <taxon>Eukaryota</taxon>
        <taxon>Viridiplantae</taxon>
        <taxon>Streptophyta</taxon>
        <taxon>Embryophyta</taxon>
        <taxon>Tracheophyta</taxon>
        <taxon>Spermatophyta</taxon>
        <taxon>Magnoliopsida</taxon>
        <taxon>eudicotyledons</taxon>
        <taxon>Gunneridae</taxon>
        <taxon>Pentapetalae</taxon>
        <taxon>rosids</taxon>
        <taxon>malvids</taxon>
        <taxon>Myrtales</taxon>
        <taxon>Lythraceae</taxon>
        <taxon>Punica</taxon>
    </lineage>
</organism>
<feature type="transmembrane region" description="Helical" evidence="3">
    <location>
        <begin position="728"/>
        <end position="745"/>
    </location>
</feature>
<dbReference type="Gene3D" id="2.60.40.10">
    <property type="entry name" value="Immunoglobulins"/>
    <property type="match status" value="1"/>
</dbReference>
<protein>
    <recommendedName>
        <fullName evidence="4">AMP-activated protein kinase glycogen-binding domain-containing protein</fullName>
    </recommendedName>
</protein>
<dbReference type="CDD" id="cd02859">
    <property type="entry name" value="E_set_AMPKbeta_like_N"/>
    <property type="match status" value="1"/>
</dbReference>
<dbReference type="InterPro" id="IPR013783">
    <property type="entry name" value="Ig-like_fold"/>
</dbReference>
<evidence type="ECO:0000256" key="3">
    <source>
        <dbReference type="SAM" id="Phobius"/>
    </source>
</evidence>
<feature type="transmembrane region" description="Helical" evidence="3">
    <location>
        <begin position="766"/>
        <end position="787"/>
    </location>
</feature>
<feature type="region of interest" description="Disordered" evidence="2">
    <location>
        <begin position="225"/>
        <end position="260"/>
    </location>
</feature>
<keyword evidence="3" id="KW-0812">Transmembrane</keyword>
<dbReference type="SUPFAM" id="SSF81296">
    <property type="entry name" value="E set domains"/>
    <property type="match status" value="1"/>
</dbReference>
<evidence type="ECO:0000259" key="4">
    <source>
        <dbReference type="Pfam" id="PF16561"/>
    </source>
</evidence>